<comment type="similarity">
    <text evidence="2">Belongs to the NPC2 family.</text>
</comment>
<evidence type="ECO:0000256" key="4">
    <source>
        <dbReference type="SAM" id="SignalP"/>
    </source>
</evidence>
<feature type="chain" id="PRO_5004193629" evidence="4">
    <location>
        <begin position="18"/>
        <end position="146"/>
    </location>
</feature>
<evidence type="ECO:0000313" key="6">
    <source>
        <dbReference type="EMBL" id="AAX33733.1"/>
    </source>
</evidence>
<accession>Q1M0Y0</accession>
<organism evidence="6">
    <name type="scientific">Periplaneta americana</name>
    <name type="common">American cockroach</name>
    <name type="synonym">Blatta americana</name>
    <dbReference type="NCBI Taxonomy" id="6978"/>
    <lineage>
        <taxon>Eukaryota</taxon>
        <taxon>Metazoa</taxon>
        <taxon>Ecdysozoa</taxon>
        <taxon>Arthropoda</taxon>
        <taxon>Hexapoda</taxon>
        <taxon>Insecta</taxon>
        <taxon>Pterygota</taxon>
        <taxon>Neoptera</taxon>
        <taxon>Polyneoptera</taxon>
        <taxon>Dictyoptera</taxon>
        <taxon>Blattodea</taxon>
        <taxon>Blattoidea</taxon>
        <taxon>Blattidae</taxon>
        <taxon>Blattinae</taxon>
        <taxon>Periplaneta</taxon>
    </lineage>
</organism>
<evidence type="ECO:0000256" key="2">
    <source>
        <dbReference type="ARBA" id="ARBA00006370"/>
    </source>
</evidence>
<feature type="domain" description="MD-2-related lipid-recognition" evidence="5">
    <location>
        <begin position="20"/>
        <end position="143"/>
    </location>
</feature>
<proteinExistence type="evidence at transcript level"/>
<dbReference type="GO" id="GO:0015918">
    <property type="term" value="P:sterol transport"/>
    <property type="evidence" value="ECO:0007669"/>
    <property type="project" value="InterPro"/>
</dbReference>
<reference evidence="6" key="1">
    <citation type="submission" date="2004-10" db="EMBL/GenBank/DDBJ databases">
        <title>Cloning of an allergen from the American cockroach, Periplaneta americana showing homology to dust mite Group 2 allergens.</title>
        <authorList>
            <person name="Chew F.T."/>
            <person name="Shang H.S."/>
            <person name="Pan Q.R."/>
        </authorList>
    </citation>
    <scope>NUCLEOTIDE SEQUENCE</scope>
</reference>
<dbReference type="FunFam" id="2.60.40.770:FF:000001">
    <property type="entry name" value="NPC intracellular cholesterol transporter 2"/>
    <property type="match status" value="1"/>
</dbReference>
<dbReference type="InterPro" id="IPR003172">
    <property type="entry name" value="ML_dom"/>
</dbReference>
<name>Q1M0Y0_PERAM</name>
<comment type="subcellular location">
    <subcellularLocation>
        <location evidence="1">Secreted</location>
    </subcellularLocation>
</comment>
<dbReference type="PANTHER" id="PTHR11306:SF36">
    <property type="entry name" value="NIEMANN-PICK TYPE C-2C-RELATED"/>
    <property type="match status" value="1"/>
</dbReference>
<keyword evidence="4" id="KW-0732">Signal</keyword>
<dbReference type="SMART" id="SM00737">
    <property type="entry name" value="ML"/>
    <property type="match status" value="1"/>
</dbReference>
<evidence type="ECO:0000256" key="3">
    <source>
        <dbReference type="ARBA" id="ARBA00022525"/>
    </source>
</evidence>
<dbReference type="Gene3D" id="2.60.40.770">
    <property type="match status" value="1"/>
</dbReference>
<dbReference type="GO" id="GO:0032934">
    <property type="term" value="F:sterol binding"/>
    <property type="evidence" value="ECO:0007669"/>
    <property type="project" value="InterPro"/>
</dbReference>
<keyword evidence="3" id="KW-0964">Secreted</keyword>
<dbReference type="InterPro" id="IPR039670">
    <property type="entry name" value="NPC2-like"/>
</dbReference>
<dbReference type="SUPFAM" id="SSF81296">
    <property type="entry name" value="E set domains"/>
    <property type="match status" value="1"/>
</dbReference>
<dbReference type="Pfam" id="PF02221">
    <property type="entry name" value="E1_DerP2_DerF2"/>
    <property type="match status" value="1"/>
</dbReference>
<dbReference type="EMBL" id="AY792953">
    <property type="protein sequence ID" value="AAX33733.1"/>
    <property type="molecule type" value="mRNA"/>
</dbReference>
<feature type="signal peptide" evidence="4">
    <location>
        <begin position="1"/>
        <end position="17"/>
    </location>
</feature>
<dbReference type="GO" id="GO:0005576">
    <property type="term" value="C:extracellular region"/>
    <property type="evidence" value="ECO:0007669"/>
    <property type="project" value="UniProtKB-SubCell"/>
</dbReference>
<evidence type="ECO:0000259" key="5">
    <source>
        <dbReference type="SMART" id="SM00737"/>
    </source>
</evidence>
<protein>
    <submittedName>
        <fullName evidence="6">MPA2 allergen</fullName>
    </submittedName>
</protein>
<dbReference type="InterPro" id="IPR014756">
    <property type="entry name" value="Ig_E-set"/>
</dbReference>
<dbReference type="PANTHER" id="PTHR11306">
    <property type="entry name" value="NIEMANN PICK TYPE C2 PROTEIN NPC2-RELATED"/>
    <property type="match status" value="1"/>
</dbReference>
<evidence type="ECO:0000256" key="1">
    <source>
        <dbReference type="ARBA" id="ARBA00004613"/>
    </source>
</evidence>
<sequence length="146" mass="15689">MALRYLLVALLASSAAGRTVNTCSSGPAPYDVRVKGCDAQPCVLHHGTNAEAEVDFSAVHDISHMKPQVRATVFGGTVEFQVPEQNACNSLLNSACPLEEGDMATYQLILPIEDYIPSVDVNVELSLIDTDTNDVVFCFSVDTQVI</sequence>
<dbReference type="AlphaFoldDB" id="Q1M0Y0"/>